<gene>
    <name evidence="11" type="primary">trxA</name>
    <name evidence="11" type="ORF">E0H45_24990</name>
</gene>
<keyword evidence="2" id="KW-0813">Transport</keyword>
<feature type="active site" description="Nucleophile" evidence="8">
    <location>
        <position position="35"/>
    </location>
</feature>
<dbReference type="SUPFAM" id="SSF52833">
    <property type="entry name" value="Thioredoxin-like"/>
    <property type="match status" value="1"/>
</dbReference>
<comment type="caution">
    <text evidence="11">The sequence shown here is derived from an EMBL/GenBank/DDBJ whole genome shotgun (WGS) entry which is preliminary data.</text>
</comment>
<feature type="disulfide bond" description="Redox-active" evidence="9">
    <location>
        <begin position="32"/>
        <end position="35"/>
    </location>
</feature>
<evidence type="ECO:0000256" key="4">
    <source>
        <dbReference type="ARBA" id="ARBA00023157"/>
    </source>
</evidence>
<dbReference type="Gene3D" id="3.40.30.10">
    <property type="entry name" value="Glutaredoxin"/>
    <property type="match status" value="1"/>
</dbReference>
<organism evidence="11 12">
    <name type="scientific">Kribbella soli</name>
    <dbReference type="NCBI Taxonomy" id="1124743"/>
    <lineage>
        <taxon>Bacteria</taxon>
        <taxon>Bacillati</taxon>
        <taxon>Actinomycetota</taxon>
        <taxon>Actinomycetes</taxon>
        <taxon>Propionibacteriales</taxon>
        <taxon>Kribbellaceae</taxon>
        <taxon>Kribbella</taxon>
    </lineage>
</organism>
<dbReference type="EMBL" id="SJJZ01000003">
    <property type="protein sequence ID" value="TCC05293.1"/>
    <property type="molecule type" value="Genomic_DNA"/>
</dbReference>
<feature type="site" description="Contributes to redox potential value" evidence="8">
    <location>
        <position position="33"/>
    </location>
</feature>
<evidence type="ECO:0000313" key="12">
    <source>
        <dbReference type="Proteomes" id="UP000292346"/>
    </source>
</evidence>
<proteinExistence type="inferred from homology"/>
<evidence type="ECO:0000256" key="9">
    <source>
        <dbReference type="PIRSR" id="PIRSR000077-4"/>
    </source>
</evidence>
<keyword evidence="4 9" id="KW-1015">Disulfide bond</keyword>
<dbReference type="AlphaFoldDB" id="A0A4R0H5Y3"/>
<dbReference type="OrthoDB" id="9790390at2"/>
<dbReference type="PRINTS" id="PR00421">
    <property type="entry name" value="THIOREDOXIN"/>
</dbReference>
<dbReference type="PROSITE" id="PS51352">
    <property type="entry name" value="THIOREDOXIN_2"/>
    <property type="match status" value="1"/>
</dbReference>
<feature type="site" description="Contributes to redox potential value" evidence="8">
    <location>
        <position position="34"/>
    </location>
</feature>
<dbReference type="GO" id="GO:0005829">
    <property type="term" value="C:cytosol"/>
    <property type="evidence" value="ECO:0007669"/>
    <property type="project" value="TreeGrafter"/>
</dbReference>
<dbReference type="CDD" id="cd02947">
    <property type="entry name" value="TRX_family"/>
    <property type="match status" value="1"/>
</dbReference>
<evidence type="ECO:0000256" key="7">
    <source>
        <dbReference type="PIRNR" id="PIRNR000077"/>
    </source>
</evidence>
<dbReference type="PIRSF" id="PIRSF000077">
    <property type="entry name" value="Thioredoxin"/>
    <property type="match status" value="1"/>
</dbReference>
<sequence length="112" mass="12524">MSDLQNVDEATFDEVVLRSEKPVLVDFWAQWCPPCHQIAPVLAQIGAERNEQLTVVKLNSDENPAISARYRVMALPTLILFHRGEMIWSVVGARPKAKLLKDIDEALLTAVA</sequence>
<dbReference type="PANTHER" id="PTHR45663:SF11">
    <property type="entry name" value="GEO12009P1"/>
    <property type="match status" value="1"/>
</dbReference>
<dbReference type="NCBIfam" id="TIGR01068">
    <property type="entry name" value="thioredoxin"/>
    <property type="match status" value="1"/>
</dbReference>
<dbReference type="InterPro" id="IPR013766">
    <property type="entry name" value="Thioredoxin_domain"/>
</dbReference>
<protein>
    <recommendedName>
        <fullName evidence="6 7">Thioredoxin</fullName>
    </recommendedName>
</protein>
<dbReference type="InterPro" id="IPR036249">
    <property type="entry name" value="Thioredoxin-like_sf"/>
</dbReference>
<dbReference type="InterPro" id="IPR017937">
    <property type="entry name" value="Thioredoxin_CS"/>
</dbReference>
<keyword evidence="5 9" id="KW-0676">Redox-active center</keyword>
<evidence type="ECO:0000256" key="8">
    <source>
        <dbReference type="PIRSR" id="PIRSR000077-1"/>
    </source>
</evidence>
<evidence type="ECO:0000313" key="11">
    <source>
        <dbReference type="EMBL" id="TCC05293.1"/>
    </source>
</evidence>
<evidence type="ECO:0000256" key="3">
    <source>
        <dbReference type="ARBA" id="ARBA00022982"/>
    </source>
</evidence>
<feature type="domain" description="Thioredoxin" evidence="10">
    <location>
        <begin position="1"/>
        <end position="108"/>
    </location>
</feature>
<feature type="site" description="Deprotonates C-terminal active site Cys" evidence="8">
    <location>
        <position position="26"/>
    </location>
</feature>
<dbReference type="PROSITE" id="PS00194">
    <property type="entry name" value="THIOREDOXIN_1"/>
    <property type="match status" value="1"/>
</dbReference>
<keyword evidence="12" id="KW-1185">Reference proteome</keyword>
<feature type="active site" description="Nucleophile" evidence="8">
    <location>
        <position position="32"/>
    </location>
</feature>
<evidence type="ECO:0000256" key="1">
    <source>
        <dbReference type="ARBA" id="ARBA00008987"/>
    </source>
</evidence>
<comment type="similarity">
    <text evidence="1 7">Belongs to the thioredoxin family.</text>
</comment>
<evidence type="ECO:0000256" key="5">
    <source>
        <dbReference type="ARBA" id="ARBA00023284"/>
    </source>
</evidence>
<dbReference type="Proteomes" id="UP000292346">
    <property type="component" value="Unassembled WGS sequence"/>
</dbReference>
<dbReference type="RefSeq" id="WP_131341617.1">
    <property type="nucleotide sequence ID" value="NZ_SJJZ01000003.1"/>
</dbReference>
<reference evidence="11 12" key="1">
    <citation type="submission" date="2019-02" db="EMBL/GenBank/DDBJ databases">
        <title>Kribbella capetownensis sp. nov. and Kribbella speibonae sp. nov., isolated from soil.</title>
        <authorList>
            <person name="Curtis S.M."/>
            <person name="Norton I."/>
            <person name="Everest G.J."/>
            <person name="Meyers P.R."/>
        </authorList>
    </citation>
    <scope>NUCLEOTIDE SEQUENCE [LARGE SCALE GENOMIC DNA]</scope>
    <source>
        <strain evidence="11 12">KCTC 29219</strain>
    </source>
</reference>
<dbReference type="Pfam" id="PF00085">
    <property type="entry name" value="Thioredoxin"/>
    <property type="match status" value="1"/>
</dbReference>
<dbReference type="InterPro" id="IPR005746">
    <property type="entry name" value="Thioredoxin"/>
</dbReference>
<dbReference type="PANTHER" id="PTHR45663">
    <property type="entry name" value="GEO12009P1"/>
    <property type="match status" value="1"/>
</dbReference>
<accession>A0A4R0H5Y3</accession>
<dbReference type="GO" id="GO:0015035">
    <property type="term" value="F:protein-disulfide reductase activity"/>
    <property type="evidence" value="ECO:0007669"/>
    <property type="project" value="UniProtKB-UniRule"/>
</dbReference>
<dbReference type="FunFam" id="3.40.30.10:FF:000001">
    <property type="entry name" value="Thioredoxin"/>
    <property type="match status" value="1"/>
</dbReference>
<evidence type="ECO:0000256" key="6">
    <source>
        <dbReference type="NCBIfam" id="TIGR01068"/>
    </source>
</evidence>
<keyword evidence="3" id="KW-0249">Electron transport</keyword>
<name>A0A4R0H5Y3_9ACTN</name>
<evidence type="ECO:0000259" key="10">
    <source>
        <dbReference type="PROSITE" id="PS51352"/>
    </source>
</evidence>
<evidence type="ECO:0000256" key="2">
    <source>
        <dbReference type="ARBA" id="ARBA00022448"/>
    </source>
</evidence>
<dbReference type="GO" id="GO:0045454">
    <property type="term" value="P:cell redox homeostasis"/>
    <property type="evidence" value="ECO:0007669"/>
    <property type="project" value="TreeGrafter"/>
</dbReference>